<dbReference type="PANTHER" id="PTHR33365:SF4">
    <property type="entry name" value="CYCLOCHLOROTINE BIOSYNTHESIS PROTEIN O"/>
    <property type="match status" value="1"/>
</dbReference>
<dbReference type="EMBL" id="KZ805452">
    <property type="protein sequence ID" value="PVH96885.1"/>
    <property type="molecule type" value="Genomic_DNA"/>
</dbReference>
<dbReference type="OrthoDB" id="3687641at2759"/>
<dbReference type="Proteomes" id="UP000244855">
    <property type="component" value="Unassembled WGS sequence"/>
</dbReference>
<evidence type="ECO:0000256" key="1">
    <source>
        <dbReference type="ARBA" id="ARBA00004685"/>
    </source>
</evidence>
<dbReference type="GO" id="GO:0043386">
    <property type="term" value="P:mycotoxin biosynthetic process"/>
    <property type="evidence" value="ECO:0007669"/>
    <property type="project" value="InterPro"/>
</dbReference>
<dbReference type="AlphaFoldDB" id="A0A2V1DFV6"/>
<dbReference type="STRING" id="97972.A0A2V1DFV6"/>
<gene>
    <name evidence="3" type="ORF">DM02DRAFT_488985</name>
</gene>
<reference evidence="3 4" key="1">
    <citation type="journal article" date="2018" name="Sci. Rep.">
        <title>Comparative genomics provides insights into the lifestyle and reveals functional heterogeneity of dark septate endophytic fungi.</title>
        <authorList>
            <person name="Knapp D.G."/>
            <person name="Nemeth J.B."/>
            <person name="Barry K."/>
            <person name="Hainaut M."/>
            <person name="Henrissat B."/>
            <person name="Johnson J."/>
            <person name="Kuo A."/>
            <person name="Lim J.H.P."/>
            <person name="Lipzen A."/>
            <person name="Nolan M."/>
            <person name="Ohm R.A."/>
            <person name="Tamas L."/>
            <person name="Grigoriev I.V."/>
            <person name="Spatafora J.W."/>
            <person name="Nagy L.G."/>
            <person name="Kovacs G.M."/>
        </authorList>
    </citation>
    <scope>NUCLEOTIDE SEQUENCE [LARGE SCALE GENOMIC DNA]</scope>
    <source>
        <strain evidence="3 4">DSE2036</strain>
    </source>
</reference>
<organism evidence="3 4">
    <name type="scientific">Periconia macrospinosa</name>
    <dbReference type="NCBI Taxonomy" id="97972"/>
    <lineage>
        <taxon>Eukaryota</taxon>
        <taxon>Fungi</taxon>
        <taxon>Dikarya</taxon>
        <taxon>Ascomycota</taxon>
        <taxon>Pezizomycotina</taxon>
        <taxon>Dothideomycetes</taxon>
        <taxon>Pleosporomycetidae</taxon>
        <taxon>Pleosporales</taxon>
        <taxon>Massarineae</taxon>
        <taxon>Periconiaceae</taxon>
        <taxon>Periconia</taxon>
    </lineage>
</organism>
<comment type="similarity">
    <text evidence="2">Belongs to the ustYa family.</text>
</comment>
<name>A0A2V1DFV6_9PLEO</name>
<accession>A0A2V1DFV6</accession>
<evidence type="ECO:0000313" key="4">
    <source>
        <dbReference type="Proteomes" id="UP000244855"/>
    </source>
</evidence>
<feature type="non-terminal residue" evidence="3">
    <location>
        <position position="1"/>
    </location>
</feature>
<dbReference type="PANTHER" id="PTHR33365">
    <property type="entry name" value="YALI0B05434P"/>
    <property type="match status" value="1"/>
</dbReference>
<evidence type="ECO:0000313" key="3">
    <source>
        <dbReference type="EMBL" id="PVH96885.1"/>
    </source>
</evidence>
<dbReference type="Pfam" id="PF11807">
    <property type="entry name" value="UstYa"/>
    <property type="match status" value="1"/>
</dbReference>
<feature type="non-terminal residue" evidence="3">
    <location>
        <position position="53"/>
    </location>
</feature>
<proteinExistence type="inferred from homology"/>
<protein>
    <submittedName>
        <fullName evidence="3">Uncharacterized protein</fullName>
    </submittedName>
</protein>
<comment type="pathway">
    <text evidence="1">Mycotoxin biosynthesis.</text>
</comment>
<dbReference type="InterPro" id="IPR021765">
    <property type="entry name" value="UstYa-like"/>
</dbReference>
<evidence type="ECO:0000256" key="2">
    <source>
        <dbReference type="ARBA" id="ARBA00035112"/>
    </source>
</evidence>
<sequence length="53" mass="6455">HCLNHIREILQCRMDITPVTTEYFEGINVEVGRFDQIHMCRDFSKLRSWMKEK</sequence>
<keyword evidence="4" id="KW-1185">Reference proteome</keyword>